<dbReference type="InterPro" id="IPR025863">
    <property type="entry name" value="Choline_sulf_C_dom"/>
</dbReference>
<evidence type="ECO:0000259" key="5">
    <source>
        <dbReference type="Pfam" id="PF12411"/>
    </source>
</evidence>
<dbReference type="OrthoDB" id="96314at2759"/>
<dbReference type="InterPro" id="IPR000917">
    <property type="entry name" value="Sulfatase_N"/>
</dbReference>
<evidence type="ECO:0000256" key="3">
    <source>
        <dbReference type="SAM" id="MobiDB-lite"/>
    </source>
</evidence>
<keyword evidence="7" id="KW-1185">Reference proteome</keyword>
<gene>
    <name evidence="6" type="ORF">PDIGIT_LOCUS3884</name>
</gene>
<comment type="caution">
    <text evidence="6">The sequence shown here is derived from an EMBL/GenBank/DDBJ whole genome shotgun (WGS) entry which is preliminary data.</text>
</comment>
<dbReference type="InterPro" id="IPR024607">
    <property type="entry name" value="Sulfatase_CS"/>
</dbReference>
<dbReference type="InterPro" id="IPR017785">
    <property type="entry name" value="Choline-sulfatase"/>
</dbReference>
<evidence type="ECO:0008006" key="8">
    <source>
        <dbReference type="Google" id="ProtNLM"/>
    </source>
</evidence>
<dbReference type="InterPro" id="IPR051849">
    <property type="entry name" value="GAG-degrading_sulfatase"/>
</dbReference>
<keyword evidence="2" id="KW-0378">Hydrolase</keyword>
<evidence type="ECO:0000256" key="1">
    <source>
        <dbReference type="ARBA" id="ARBA00008779"/>
    </source>
</evidence>
<dbReference type="PROSITE" id="PS00149">
    <property type="entry name" value="SULFATASE_2"/>
    <property type="match status" value="1"/>
</dbReference>
<protein>
    <recommendedName>
        <fullName evidence="8">Choline-sulfatase</fullName>
    </recommendedName>
</protein>
<feature type="domain" description="Sulfatase N-terminal" evidence="4">
    <location>
        <begin position="332"/>
        <end position="676"/>
    </location>
</feature>
<dbReference type="EMBL" id="CAOQHR010000002">
    <property type="protein sequence ID" value="CAI6327242.1"/>
    <property type="molecule type" value="Genomic_DNA"/>
</dbReference>
<proteinExistence type="inferred from homology"/>
<dbReference type="Proteomes" id="UP001152607">
    <property type="component" value="Unassembled WGS sequence"/>
</dbReference>
<sequence length="855" mass="95597">MPNILFDMAHMYVLHCTVQAFRRARGLAQCPMDRHVPSHFHNYMVLKSDLIPLPPTCCPLSCSLRCWGFRHFCIIPGSNLSASFCRGPCILHSPLFHHHVFASARGFLGLVDANRHFAVRCVALRCVALPVCLLFLLDRLARALLHCAGPATAHTSNTPGRPPLFGNSGGPMLGHHSSMEIYFGDDACQSWSCAHRARIITSSILHFAIVTSQNTAAIHPTMAPSVLLAPQDDGQQFTPPTVNQQSKSLQAVGAASLEAHAPVGGRVSITSTPSSNGNGHVDSFSGTSTSHGDPSTTRQPGGDRFVTAETLLQNSRNYASGTGAQDDAPTKPNILYIMADQMAAPLLKMNDPDSVIKTPNIDELASTGVVFSSAYCNSPLCAPSRFTMCTGQLPSKIGGYDNASVLSSDVPTYAHYLRREGYETVLAGKMHFIGKDQLHGFEHRLTSDIYPGDLGWTVNWDKPEERQEWYHNMSSVMQAGPCVRSNQLDYDEDVMYKSQQYLYDWARADPKTRRPFALTISLTHPHDPYTMTRDYWDRYEDVDIPLPKNPIAREDQDPHSERLMKTVDLWDNPIPDEAAIRARRAYFGACSFVDDQVGKLRKILRDCYLDKDTIIVFSGDHGDMLGERNLWYKMSWFENSARVPMFINYPAKFQPKRVDASVSTMDLLPTFVDLVGGNSSAILPIDGVSLYKYLVSDEPGKDEVYGEYMGEGTVTPVYMIRRGPWKYTTSLVDPPQLFNLVDDRDELKNLATSSEYAQVLASFEEEARQKWNFQRIHQDVLDSQRRRQLTWGALQVGVKDTWDYQPPGNEHDRFIRSHIPLDELERRARFPVVDYIGRERSAAATHHGVAGAFGE</sequence>
<feature type="domain" description="Choline sulfatase enzyme C-terminal" evidence="5">
    <location>
        <begin position="778"/>
        <end position="830"/>
    </location>
</feature>
<dbReference type="PANTHER" id="PTHR46615">
    <property type="entry name" value="ARYLSULFATASE K"/>
    <property type="match status" value="1"/>
</dbReference>
<reference evidence="6" key="1">
    <citation type="submission" date="2023-01" db="EMBL/GenBank/DDBJ databases">
        <authorList>
            <person name="Van Ghelder C."/>
            <person name="Rancurel C."/>
        </authorList>
    </citation>
    <scope>NUCLEOTIDE SEQUENCE</scope>
    <source>
        <strain evidence="6">CNCM I-4278</strain>
    </source>
</reference>
<name>A0A9W4UAT7_9PLEO</name>
<accession>A0A9W4UAT7</accession>
<evidence type="ECO:0000256" key="2">
    <source>
        <dbReference type="ARBA" id="ARBA00022801"/>
    </source>
</evidence>
<dbReference type="Gene3D" id="3.40.720.10">
    <property type="entry name" value="Alkaline Phosphatase, subunit A"/>
    <property type="match status" value="1"/>
</dbReference>
<dbReference type="GO" id="GO:0015024">
    <property type="term" value="F:glucuronate-2-sulfatase activity"/>
    <property type="evidence" value="ECO:0007669"/>
    <property type="project" value="TreeGrafter"/>
</dbReference>
<dbReference type="SUPFAM" id="SSF53649">
    <property type="entry name" value="Alkaline phosphatase-like"/>
    <property type="match status" value="1"/>
</dbReference>
<evidence type="ECO:0000259" key="4">
    <source>
        <dbReference type="Pfam" id="PF00884"/>
    </source>
</evidence>
<feature type="region of interest" description="Disordered" evidence="3">
    <location>
        <begin position="265"/>
        <end position="303"/>
    </location>
</feature>
<dbReference type="PANTHER" id="PTHR46615:SF1">
    <property type="entry name" value="ARYLSULFATASE K"/>
    <property type="match status" value="1"/>
</dbReference>
<dbReference type="FunFam" id="3.40.720.10:FF:000032">
    <property type="entry name" value="Choline sulfatase"/>
    <property type="match status" value="1"/>
</dbReference>
<dbReference type="GO" id="GO:0004065">
    <property type="term" value="F:arylsulfatase activity"/>
    <property type="evidence" value="ECO:0007669"/>
    <property type="project" value="TreeGrafter"/>
</dbReference>
<feature type="compositionally biased region" description="Polar residues" evidence="3">
    <location>
        <begin position="268"/>
        <end position="299"/>
    </location>
</feature>
<evidence type="ECO:0000313" key="6">
    <source>
        <dbReference type="EMBL" id="CAI6327242.1"/>
    </source>
</evidence>
<dbReference type="AlphaFoldDB" id="A0A9W4UAT7"/>
<dbReference type="CDD" id="cd16032">
    <property type="entry name" value="choline-sulfatase"/>
    <property type="match status" value="1"/>
</dbReference>
<dbReference type="NCBIfam" id="TIGR03417">
    <property type="entry name" value="chol_sulfatase"/>
    <property type="match status" value="1"/>
</dbReference>
<comment type="similarity">
    <text evidence="1">Belongs to the sulfatase family.</text>
</comment>
<organism evidence="6 7">
    <name type="scientific">Periconia digitata</name>
    <dbReference type="NCBI Taxonomy" id="1303443"/>
    <lineage>
        <taxon>Eukaryota</taxon>
        <taxon>Fungi</taxon>
        <taxon>Dikarya</taxon>
        <taxon>Ascomycota</taxon>
        <taxon>Pezizomycotina</taxon>
        <taxon>Dothideomycetes</taxon>
        <taxon>Pleosporomycetidae</taxon>
        <taxon>Pleosporales</taxon>
        <taxon>Massarineae</taxon>
        <taxon>Periconiaceae</taxon>
        <taxon>Periconia</taxon>
    </lineage>
</organism>
<dbReference type="Pfam" id="PF12411">
    <property type="entry name" value="Choline_sulf_C"/>
    <property type="match status" value="1"/>
</dbReference>
<dbReference type="InterPro" id="IPR017850">
    <property type="entry name" value="Alkaline_phosphatase_core_sf"/>
</dbReference>
<dbReference type="Pfam" id="PF00884">
    <property type="entry name" value="Sulfatase"/>
    <property type="match status" value="1"/>
</dbReference>
<evidence type="ECO:0000313" key="7">
    <source>
        <dbReference type="Proteomes" id="UP001152607"/>
    </source>
</evidence>